<reference evidence="3" key="1">
    <citation type="journal article" date="2019" name="Environ. Microbiol.">
        <title>Fungal ecological strategies reflected in gene transcription - a case study of two litter decomposers.</title>
        <authorList>
            <person name="Barbi F."/>
            <person name="Kohler A."/>
            <person name="Barry K."/>
            <person name="Baskaran P."/>
            <person name="Daum C."/>
            <person name="Fauchery L."/>
            <person name="Ihrmark K."/>
            <person name="Kuo A."/>
            <person name="LaButti K."/>
            <person name="Lipzen A."/>
            <person name="Morin E."/>
            <person name="Grigoriev I.V."/>
            <person name="Henrissat B."/>
            <person name="Lindahl B."/>
            <person name="Martin F."/>
        </authorList>
    </citation>
    <scope>NUCLEOTIDE SEQUENCE</scope>
    <source>
        <strain evidence="3">JB14</strain>
    </source>
</reference>
<feature type="compositionally biased region" description="Low complexity" evidence="1">
    <location>
        <begin position="140"/>
        <end position="158"/>
    </location>
</feature>
<dbReference type="Proteomes" id="UP000799118">
    <property type="component" value="Unassembled WGS sequence"/>
</dbReference>
<accession>A0A6A4HSQ9</accession>
<gene>
    <name evidence="3" type="ORF">BT96DRAFT_975578</name>
</gene>
<protein>
    <recommendedName>
        <fullName evidence="5">HECT domain-containing protein</fullName>
    </recommendedName>
</protein>
<evidence type="ECO:0000313" key="4">
    <source>
        <dbReference type="Proteomes" id="UP000799118"/>
    </source>
</evidence>
<feature type="chain" id="PRO_5025433327" description="HECT domain-containing protein" evidence="2">
    <location>
        <begin position="35"/>
        <end position="1058"/>
    </location>
</feature>
<feature type="signal peptide" evidence="2">
    <location>
        <begin position="1"/>
        <end position="34"/>
    </location>
</feature>
<feature type="region of interest" description="Disordered" evidence="1">
    <location>
        <begin position="182"/>
        <end position="208"/>
    </location>
</feature>
<evidence type="ECO:0008006" key="5">
    <source>
        <dbReference type="Google" id="ProtNLM"/>
    </source>
</evidence>
<dbReference type="AlphaFoldDB" id="A0A6A4HSQ9"/>
<organism evidence="3 4">
    <name type="scientific">Gymnopus androsaceus JB14</name>
    <dbReference type="NCBI Taxonomy" id="1447944"/>
    <lineage>
        <taxon>Eukaryota</taxon>
        <taxon>Fungi</taxon>
        <taxon>Dikarya</taxon>
        <taxon>Basidiomycota</taxon>
        <taxon>Agaricomycotina</taxon>
        <taxon>Agaricomycetes</taxon>
        <taxon>Agaricomycetidae</taxon>
        <taxon>Agaricales</taxon>
        <taxon>Marasmiineae</taxon>
        <taxon>Omphalotaceae</taxon>
        <taxon>Gymnopus</taxon>
    </lineage>
</organism>
<dbReference type="EMBL" id="ML769462">
    <property type="protein sequence ID" value="KAE9399997.1"/>
    <property type="molecule type" value="Genomic_DNA"/>
</dbReference>
<dbReference type="OrthoDB" id="3005621at2759"/>
<sequence length="1058" mass="115990">MSVNSSVMTTIQQLLLGRMLTLAGLVVLLDPSTATSTVDTIQRLLEAGMLTSPGLAILLGLDPTASLSALPAPAPAPPATLPPASQVPPMLPISAPLPPVALPMAFHAPMLPMLPPPPSMQSMPSPILSLYQSPAQMLQSLSPTTASSSSPTSFLPHHSGISQLAQRLDNCGADRQRCEHAAAMRTADGEPKKKRRKRSKAVDKPRLEGVDGAKTEDFLQKAIGRNGEVEVVMNISLQGRLPFPDRDTCKEFDLPNHLSHYVQNDESFFNMGNLLGLNYEFSLIPISTTISDLLQHAVNLIRKKQIVLFSQSSSSSSIFGSNANPLQLLSFTNWGRTAGGQSPRLQRASLKAGCTLSDLMSEDYKRDFIVKKHSVTRRKFLLLSYMITDPDTKVRTSLQQIGLGPSTQVKIHTCLSVKLYALFKNDVDALVLRGIADFTEDQAACQCLIANGGTVSEIDGNSDSDSEDEVVEILSPIQESRPLRLSNTFDFDDYHDDAFNFYPTSPVASGSGATLSRILRSVARQAADTTLIPPGASDTTSTSEGSALPSGPTDDTLFHGEVLWANQWVAPAVVCSTFYSSNQSQVFYREAERTYRRVNSVASEPHIFNIQGLNVEELAIQYIEHVKTAFNTRDFTYLLATEREFIILDREGDYISSGIGVERECVYTAFKTYTADSGKWFSPVFGDFSTIATTVSSPTEHVLEDRLVELGVLGALSALSLVVGNAPLPLSPLLIQYLIDGCDIRAVSQENVTAYFPELACLILQFLQTSPSSPLDPATFASHFITYHNIQLGPLSVRDVESHRILAYRILHNALFGQMGVESEEFQAFLRGFELAVPDGRKFNEIARSFYQGSSGFLSAPYQLFNNPEDRQALLKKVQFTTELNVEDLQSLYLAWSNTPAPLADWTFDRFFEEFLAGRGIPCPTLFDSNFRGLVNTIVPLEDADRPSFRVRSFLWAVGGVPFVVASNLPPATIVLVSDDDVKYRVGQQSEAIHSSAIANGAFSWQTCAHELRVPVSYLINLLNADYDPLSELKDAQTAIHHWLFVQIVQSISSHTMG</sequence>
<feature type="compositionally biased region" description="Basic and acidic residues" evidence="1">
    <location>
        <begin position="182"/>
        <end position="191"/>
    </location>
</feature>
<evidence type="ECO:0000256" key="2">
    <source>
        <dbReference type="SAM" id="SignalP"/>
    </source>
</evidence>
<evidence type="ECO:0000256" key="1">
    <source>
        <dbReference type="SAM" id="MobiDB-lite"/>
    </source>
</evidence>
<keyword evidence="4" id="KW-1185">Reference proteome</keyword>
<feature type="region of interest" description="Disordered" evidence="1">
    <location>
        <begin position="139"/>
        <end position="158"/>
    </location>
</feature>
<name>A0A6A4HSQ9_9AGAR</name>
<keyword evidence="2" id="KW-0732">Signal</keyword>
<feature type="region of interest" description="Disordered" evidence="1">
    <location>
        <begin position="529"/>
        <end position="552"/>
    </location>
</feature>
<proteinExistence type="predicted"/>
<evidence type="ECO:0000313" key="3">
    <source>
        <dbReference type="EMBL" id="KAE9399997.1"/>
    </source>
</evidence>